<organism evidence="2">
    <name type="scientific">Cuerna arida</name>
    <dbReference type="NCBI Taxonomy" id="1464854"/>
    <lineage>
        <taxon>Eukaryota</taxon>
        <taxon>Metazoa</taxon>
        <taxon>Ecdysozoa</taxon>
        <taxon>Arthropoda</taxon>
        <taxon>Hexapoda</taxon>
        <taxon>Insecta</taxon>
        <taxon>Pterygota</taxon>
        <taxon>Neoptera</taxon>
        <taxon>Paraneoptera</taxon>
        <taxon>Hemiptera</taxon>
        <taxon>Auchenorrhyncha</taxon>
        <taxon>Membracoidea</taxon>
        <taxon>Cicadellidae</taxon>
        <taxon>Cicadellinae</taxon>
        <taxon>Proconiini</taxon>
        <taxon>Cuerna</taxon>
    </lineage>
</organism>
<feature type="region of interest" description="Disordered" evidence="1">
    <location>
        <begin position="171"/>
        <end position="209"/>
    </location>
</feature>
<proteinExistence type="predicted"/>
<feature type="compositionally biased region" description="Pro residues" evidence="1">
    <location>
        <begin position="108"/>
        <end position="118"/>
    </location>
</feature>
<dbReference type="AlphaFoldDB" id="A0A1B6FI16"/>
<feature type="region of interest" description="Disordered" evidence="1">
    <location>
        <begin position="292"/>
        <end position="329"/>
    </location>
</feature>
<evidence type="ECO:0000313" key="2">
    <source>
        <dbReference type="EMBL" id="JAS49846.1"/>
    </source>
</evidence>
<feature type="compositionally biased region" description="Low complexity" evidence="1">
    <location>
        <begin position="315"/>
        <end position="326"/>
    </location>
</feature>
<feature type="compositionally biased region" description="Polar residues" evidence="1">
    <location>
        <begin position="292"/>
        <end position="303"/>
    </location>
</feature>
<gene>
    <name evidence="2" type="ORF">g.29876</name>
</gene>
<dbReference type="EMBL" id="GECZ01019923">
    <property type="protein sequence ID" value="JAS49846.1"/>
    <property type="molecule type" value="Transcribed_RNA"/>
</dbReference>
<reference evidence="2" key="1">
    <citation type="submission" date="2015-11" db="EMBL/GenBank/DDBJ databases">
        <title>De novo transcriptome assembly of four potential Pierce s Disease insect vectors from Arizona vineyards.</title>
        <authorList>
            <person name="Tassone E.E."/>
        </authorList>
    </citation>
    <scope>NUCLEOTIDE SEQUENCE</scope>
</reference>
<evidence type="ECO:0000256" key="1">
    <source>
        <dbReference type="SAM" id="MobiDB-lite"/>
    </source>
</evidence>
<accession>A0A1B6FI16</accession>
<protein>
    <submittedName>
        <fullName evidence="2">Uncharacterized protein</fullName>
    </submittedName>
</protein>
<feature type="region of interest" description="Disordered" evidence="1">
    <location>
        <begin position="68"/>
        <end position="156"/>
    </location>
</feature>
<feature type="compositionally biased region" description="Polar residues" evidence="1">
    <location>
        <begin position="90"/>
        <end position="102"/>
    </location>
</feature>
<feature type="compositionally biased region" description="Polar residues" evidence="1">
    <location>
        <begin position="128"/>
        <end position="155"/>
    </location>
</feature>
<feature type="compositionally biased region" description="Low complexity" evidence="1">
    <location>
        <begin position="192"/>
        <end position="207"/>
    </location>
</feature>
<name>A0A1B6FI16_9HEMI</name>
<sequence>MSTPSKPNFILQTYEERESFRLKRQQKQEQHAANMSQERVLVAVKERDIRLERDKQDMTEAERELTRLVRRQQNSIPPPPPLPLAGAGLNSSPAAVNNNFTHLDSNLPPLPPFPPDCPTPDYDKESLSSEPSTKNNNTKVSSTGSHSVNGSTKNGNADFVEMQSLESFKLTNPSVLKPKPPPIYFQPNMNGSTTVSSASSKVSSDSKPNITIREYPKNTDVKNPERFQFLSQNGSHHTTLSSDEPLVTRLQDELSQTLSKANLRQDSLPNEKTVPSRMTGKNTVTISINALPNSLQKQDNQPGKQAPFYLHKNENSYSNKNNVNSSRDTQRKISTTLISQTYTNGNGVKSEDFTSKNCVSFNLSQPKDKPESRVVTVVQPNGILKNGLGGSIAQVQIHASQAQKSPSKSIKFAGITTAEVQEPKK</sequence>